<dbReference type="Gene3D" id="2.100.10.30">
    <property type="entry name" value="Jacalin-like lectin domain"/>
    <property type="match status" value="6"/>
</dbReference>
<dbReference type="PROSITE" id="PS51752">
    <property type="entry name" value="JACALIN_LECTIN"/>
    <property type="match status" value="6"/>
</dbReference>
<dbReference type="GO" id="GO:0005537">
    <property type="term" value="F:D-mannose binding"/>
    <property type="evidence" value="ECO:0007669"/>
    <property type="project" value="UniProtKB-ARBA"/>
</dbReference>
<dbReference type="SMART" id="SM00915">
    <property type="entry name" value="Jacalin"/>
    <property type="match status" value="6"/>
</dbReference>
<accession>A0A6J1IKB1</accession>
<name>A0A6J1IKB1_CUCMA</name>
<dbReference type="InterPro" id="IPR033734">
    <property type="entry name" value="Jacalin-like_lectin_dom_plant"/>
</dbReference>
<dbReference type="PANTHER" id="PTHR47293:SF68">
    <property type="entry name" value="JACALIN-RELATED LECTIN 3"/>
    <property type="match status" value="1"/>
</dbReference>
<feature type="domain" description="Jacalin-type lectin" evidence="4">
    <location>
        <begin position="330"/>
        <end position="473"/>
    </location>
</feature>
<feature type="domain" description="Jacalin-type lectin" evidence="4">
    <location>
        <begin position="163"/>
        <end position="307"/>
    </location>
</feature>
<dbReference type="OrthoDB" id="4325201at2759"/>
<feature type="compositionally biased region" description="Polar residues" evidence="3">
    <location>
        <begin position="492"/>
        <end position="504"/>
    </location>
</feature>
<comment type="similarity">
    <text evidence="1">Belongs to the jacalin lectin family.</text>
</comment>
<dbReference type="KEGG" id="cmax:111476391"/>
<evidence type="ECO:0000256" key="1">
    <source>
        <dbReference type="ARBA" id="ARBA00006568"/>
    </source>
</evidence>
<organism evidence="5 6">
    <name type="scientific">Cucurbita maxima</name>
    <name type="common">Pumpkin</name>
    <name type="synonym">Winter squash</name>
    <dbReference type="NCBI Taxonomy" id="3661"/>
    <lineage>
        <taxon>Eukaryota</taxon>
        <taxon>Viridiplantae</taxon>
        <taxon>Streptophyta</taxon>
        <taxon>Embryophyta</taxon>
        <taxon>Tracheophyta</taxon>
        <taxon>Spermatophyta</taxon>
        <taxon>Magnoliopsida</taxon>
        <taxon>eudicotyledons</taxon>
        <taxon>Gunneridae</taxon>
        <taxon>Pentapetalae</taxon>
        <taxon>rosids</taxon>
        <taxon>fabids</taxon>
        <taxon>Cucurbitales</taxon>
        <taxon>Cucurbitaceae</taxon>
        <taxon>Cucurbiteae</taxon>
        <taxon>Cucurbita</taxon>
    </lineage>
</organism>
<sequence length="1009" mass="113071">MKDVEGSPDTTVKIEILGCKEGGGPWDDGAYSTIRRLLIYHGQWICSLHVEYDKNGHSIWGSKHGGNEGSLSEVMLDYPYEYLISISGYFGNIGHYRIAADVIRSLILQTNRKTYGPFGMEEGTKFSFPIMGAKIVGLHGRCGWFLDAIGLYIQPIPRIQLKNYSLGPFGGKGGHPWEYVFRSILRFVVNHEQWIHSIQFEYEDKNGKLVWSKKHGDRDGSSKSEVVLESPDEHFVSIHGYYSHIRAMGDPATVIRSLTFATNRRTYGPFGAEDGTRFSFPIMGTNIVGVNGRSGWYLDAIGLYLGTTQKTKAEMEPAAASPAPEIQEVPSKLRQYGGEGGDGWEDMFRSMRRLVVRHGLWIDSIQFEYEDDNGNIVWSRKHGGDGGSPSEVVLGFPGEHLVSIHGYYSDLLSWKLGITVIRSLTLETNKKTYGPFGVEDGSKFSYPTVGSKVVGFHGRSGWYLDAIGLYVVSIQDSPREETESHARRRNLSSRSTGVRQSTSDGYKLKRKVERRENAKLLVFAGGRSARFEEDCGCRKRIRGRADDEHVEEDEGSWNPAASNTWDDGVYSTIRRIVVYEREWICSIQIEYDQNGESFWSPKHGEDEGSKWEVVIDYPDEYLISIYGYYGCILNWGYDVTVIRSLTLETNIRSYGPFGVDEGKKFSFPVTGSKIVGFHGKSGRYLNAIGVHVQTIQKIGLQPESQPKHLNLGQYGGKGGDPWEETFQTIRRLVIYHGLWIDSIQMEYEDENQKLMWSKKHGGDGGFRSEVVLELDEHLVLVNGYYSDLHKWGIAATVIRSLTLKTNKRTYGPFGIEDGTKFSFPFTGLKIVGIHGRSSSCLDAIGVSVHTTQTQIKGLGAEKFSLGECGGEGGEAWEVGFRRIRQLVISHGQWIDSIQMEFEDENGELVWSEKHGGDGGSESEVVLDFPDEELVTIHGYYDDLQYWGLDATVIRSLTLETNKRTYGPFGVENGTKFSFPTVGVKIVGVHGRSGLYLDAIGLLALSIQDY</sequence>
<dbReference type="InterPro" id="IPR036404">
    <property type="entry name" value="Jacalin-like_lectin_dom_sf"/>
</dbReference>
<dbReference type="GeneID" id="111476391"/>
<feature type="domain" description="Jacalin-type lectin" evidence="4">
    <location>
        <begin position="708"/>
        <end position="850"/>
    </location>
</feature>
<dbReference type="Proteomes" id="UP000504608">
    <property type="component" value="Unplaced"/>
</dbReference>
<dbReference type="RefSeq" id="XP_022975798.1">
    <property type="nucleotide sequence ID" value="XM_023120030.1"/>
</dbReference>
<dbReference type="CDD" id="cd09612">
    <property type="entry name" value="Jacalin"/>
    <property type="match status" value="6"/>
</dbReference>
<dbReference type="SUPFAM" id="SSF51101">
    <property type="entry name" value="Mannose-binding lectins"/>
    <property type="match status" value="6"/>
</dbReference>
<protein>
    <submittedName>
        <fullName evidence="6">Jacalin-related lectin 3-like</fullName>
    </submittedName>
</protein>
<feature type="region of interest" description="Disordered" evidence="3">
    <location>
        <begin position="479"/>
        <end position="506"/>
    </location>
</feature>
<proteinExistence type="inferred from homology"/>
<keyword evidence="2" id="KW-0430">Lectin</keyword>
<dbReference type="InterPro" id="IPR001229">
    <property type="entry name" value="Jacalin-like_lectin_dom"/>
</dbReference>
<evidence type="ECO:0000313" key="5">
    <source>
        <dbReference type="Proteomes" id="UP000504608"/>
    </source>
</evidence>
<dbReference type="AlphaFoldDB" id="A0A6J1IKB1"/>
<dbReference type="PANTHER" id="PTHR47293">
    <property type="entry name" value="JACALIN-RELATED LECTIN 3"/>
    <property type="match status" value="1"/>
</dbReference>
<feature type="domain" description="Jacalin-type lectin" evidence="4">
    <location>
        <begin position="862"/>
        <end position="1005"/>
    </location>
</feature>
<reference evidence="6" key="1">
    <citation type="submission" date="2025-08" db="UniProtKB">
        <authorList>
            <consortium name="RefSeq"/>
        </authorList>
    </citation>
    <scope>IDENTIFICATION</scope>
    <source>
        <tissue evidence="6">Young leaves</tissue>
    </source>
</reference>
<feature type="domain" description="Jacalin-type lectin" evidence="4">
    <location>
        <begin position="11"/>
        <end position="155"/>
    </location>
</feature>
<evidence type="ECO:0000259" key="4">
    <source>
        <dbReference type="PROSITE" id="PS51752"/>
    </source>
</evidence>
<dbReference type="Pfam" id="PF01419">
    <property type="entry name" value="Jacalin"/>
    <property type="match status" value="6"/>
</dbReference>
<evidence type="ECO:0000256" key="3">
    <source>
        <dbReference type="SAM" id="MobiDB-lite"/>
    </source>
</evidence>
<keyword evidence="5" id="KW-1185">Reference proteome</keyword>
<evidence type="ECO:0000313" key="6">
    <source>
        <dbReference type="RefSeq" id="XP_022975798.1"/>
    </source>
</evidence>
<dbReference type="GO" id="GO:0005536">
    <property type="term" value="F:D-glucose binding"/>
    <property type="evidence" value="ECO:0007669"/>
    <property type="project" value="UniProtKB-ARBA"/>
</dbReference>
<evidence type="ECO:0000256" key="2">
    <source>
        <dbReference type="ARBA" id="ARBA00022734"/>
    </source>
</evidence>
<feature type="domain" description="Jacalin-type lectin" evidence="4">
    <location>
        <begin position="551"/>
        <end position="694"/>
    </location>
</feature>
<dbReference type="FunFam" id="2.100.10.30:FF:000001">
    <property type="entry name" value="Jacalin-related lectin 33"/>
    <property type="match status" value="6"/>
</dbReference>
<gene>
    <name evidence="6" type="primary">LOC111476391</name>
</gene>